<dbReference type="PANTHER" id="PTHR10680">
    <property type="entry name" value="PEPTIDYL-GLYCINE ALPHA-AMIDATING MONOOXYGENASE"/>
    <property type="match status" value="1"/>
</dbReference>
<dbReference type="SUPFAM" id="SSF49742">
    <property type="entry name" value="PHM/PNGase F"/>
    <property type="match status" value="2"/>
</dbReference>
<dbReference type="EMBL" id="BLXT01007004">
    <property type="protein sequence ID" value="GFO35718.1"/>
    <property type="molecule type" value="Genomic_DNA"/>
</dbReference>
<protein>
    <recommendedName>
        <fullName evidence="1">peptidylglycine monooxygenase</fullName>
        <ecNumber evidence="1">1.14.17.3</ecNumber>
    </recommendedName>
</protein>
<dbReference type="GO" id="GO:0004504">
    <property type="term" value="F:peptidylglycine monooxygenase activity"/>
    <property type="evidence" value="ECO:0007669"/>
    <property type="project" value="UniProtKB-EC"/>
</dbReference>
<evidence type="ECO:0000256" key="1">
    <source>
        <dbReference type="ARBA" id="ARBA00012689"/>
    </source>
</evidence>
<dbReference type="PROSITE" id="PS00084">
    <property type="entry name" value="CU2_MONOOXYGENASE_1"/>
    <property type="match status" value="1"/>
</dbReference>
<dbReference type="Gene3D" id="2.60.120.310">
    <property type="entry name" value="Copper type II, ascorbate-dependent monooxygenase, N-terminal domain"/>
    <property type="match status" value="1"/>
</dbReference>
<feature type="binding site" evidence="11">
    <location>
        <position position="213"/>
    </location>
    <ligand>
        <name>Cu(2+)</name>
        <dbReference type="ChEBI" id="CHEBI:29036"/>
        <label>1</label>
        <note>catalytic</note>
    </ligand>
</feature>
<feature type="disulfide bond" evidence="12">
    <location>
        <begin position="265"/>
        <end position="287"/>
    </location>
</feature>
<comment type="caution">
    <text evidence="16">The sequence shown here is derived from an EMBL/GenBank/DDBJ whole genome shotgun (WGS) entry which is preliminary data.</text>
</comment>
<dbReference type="Proteomes" id="UP000735302">
    <property type="component" value="Unassembled WGS sequence"/>
</dbReference>
<keyword evidence="17" id="KW-1185">Reference proteome</keyword>
<dbReference type="InterPro" id="IPR020611">
    <property type="entry name" value="Cu2_ascorb_mOase_CS-1"/>
</dbReference>
<keyword evidence="7 16" id="KW-0503">Monooxygenase</keyword>
<evidence type="ECO:0000256" key="5">
    <source>
        <dbReference type="ARBA" id="ARBA00023002"/>
    </source>
</evidence>
<gene>
    <name evidence="16" type="ORF">PoB_006222300</name>
</gene>
<reference evidence="16 17" key="1">
    <citation type="journal article" date="2021" name="Elife">
        <title>Chloroplast acquisition without the gene transfer in kleptoplastic sea slugs, Plakobranchus ocellatus.</title>
        <authorList>
            <person name="Maeda T."/>
            <person name="Takahashi S."/>
            <person name="Yoshida T."/>
            <person name="Shimamura S."/>
            <person name="Takaki Y."/>
            <person name="Nagai Y."/>
            <person name="Toyoda A."/>
            <person name="Suzuki Y."/>
            <person name="Arimoto A."/>
            <person name="Ishii H."/>
            <person name="Satoh N."/>
            <person name="Nishiyama T."/>
            <person name="Hasebe M."/>
            <person name="Maruyama T."/>
            <person name="Minagawa J."/>
            <person name="Obokata J."/>
            <person name="Shigenobu S."/>
        </authorList>
    </citation>
    <scope>NUCLEOTIDE SEQUENCE [LARGE SCALE GENOMIC DNA]</scope>
</reference>
<dbReference type="Pfam" id="PF01082">
    <property type="entry name" value="Cu2_monooxygen"/>
    <property type="match status" value="1"/>
</dbReference>
<keyword evidence="8 12" id="KW-1015">Disulfide bond</keyword>
<evidence type="ECO:0000256" key="2">
    <source>
        <dbReference type="ARBA" id="ARBA00022723"/>
    </source>
</evidence>
<dbReference type="InterPro" id="IPR024548">
    <property type="entry name" value="Cu2_monoox_C"/>
</dbReference>
<accession>A0AAV4CV01</accession>
<proteinExistence type="predicted"/>
<dbReference type="AlphaFoldDB" id="A0AAV4CV01"/>
<keyword evidence="3 13" id="KW-0732">Signal</keyword>
<feature type="domain" description="Copper type II ascorbate-dependent monooxygenase C-terminal" evidence="15">
    <location>
        <begin position="178"/>
        <end position="311"/>
    </location>
</feature>
<feature type="binding site" evidence="11">
    <location>
        <position position="71"/>
    </location>
    <ligand>
        <name>Cu(2+)</name>
        <dbReference type="ChEBI" id="CHEBI:29036"/>
        <label>1</label>
        <note>catalytic</note>
    </ligand>
</feature>
<feature type="binding site" evidence="11">
    <location>
        <position position="286"/>
    </location>
    <ligand>
        <name>Cu(2+)</name>
        <dbReference type="ChEBI" id="CHEBI:29036"/>
        <label>1</label>
        <note>catalytic</note>
    </ligand>
</feature>
<comment type="catalytic activity">
    <reaction evidence="10">
        <text>a [peptide]-C-terminal glycine + 2 L-ascorbate + O2 = a [peptide]-C-terminal (2S)-2-hydroxyglycine + 2 monodehydro-L-ascorbate radical + H2O</text>
        <dbReference type="Rhea" id="RHEA:21452"/>
        <dbReference type="Rhea" id="RHEA-COMP:13486"/>
        <dbReference type="Rhea" id="RHEA-COMP:15321"/>
        <dbReference type="ChEBI" id="CHEBI:15377"/>
        <dbReference type="ChEBI" id="CHEBI:15379"/>
        <dbReference type="ChEBI" id="CHEBI:38290"/>
        <dbReference type="ChEBI" id="CHEBI:59513"/>
        <dbReference type="ChEBI" id="CHEBI:137000"/>
        <dbReference type="ChEBI" id="CHEBI:142768"/>
        <dbReference type="EC" id="1.14.17.3"/>
    </reaction>
</comment>
<organism evidence="16 17">
    <name type="scientific">Plakobranchus ocellatus</name>
    <dbReference type="NCBI Taxonomy" id="259542"/>
    <lineage>
        <taxon>Eukaryota</taxon>
        <taxon>Metazoa</taxon>
        <taxon>Spiralia</taxon>
        <taxon>Lophotrochozoa</taxon>
        <taxon>Mollusca</taxon>
        <taxon>Gastropoda</taxon>
        <taxon>Heterobranchia</taxon>
        <taxon>Euthyneura</taxon>
        <taxon>Panpulmonata</taxon>
        <taxon>Sacoglossa</taxon>
        <taxon>Placobranchoidea</taxon>
        <taxon>Plakobranchidae</taxon>
        <taxon>Plakobranchus</taxon>
    </lineage>
</organism>
<evidence type="ECO:0000256" key="3">
    <source>
        <dbReference type="ARBA" id="ARBA00022729"/>
    </source>
</evidence>
<dbReference type="GO" id="GO:0006518">
    <property type="term" value="P:peptide metabolic process"/>
    <property type="evidence" value="ECO:0007669"/>
    <property type="project" value="InterPro"/>
</dbReference>
<feature type="binding site" evidence="11">
    <location>
        <position position="145"/>
    </location>
    <ligand>
        <name>Cu(2+)</name>
        <dbReference type="ChEBI" id="CHEBI:29036"/>
        <label>1</label>
        <note>catalytic</note>
    </ligand>
</feature>
<feature type="binding site" evidence="11">
    <location>
        <position position="72"/>
    </location>
    <ligand>
        <name>Cu(2+)</name>
        <dbReference type="ChEBI" id="CHEBI:29036"/>
        <label>1</label>
        <note>catalytic</note>
    </ligand>
</feature>
<keyword evidence="6 11" id="KW-0186">Copper</keyword>
<dbReference type="InterPro" id="IPR000720">
    <property type="entry name" value="PHM/PAL"/>
</dbReference>
<name>A0AAV4CV01_9GAST</name>
<feature type="domain" description="Copper type II ascorbate-dependent monooxygenase N-terminal" evidence="14">
    <location>
        <begin position="31"/>
        <end position="149"/>
    </location>
</feature>
<evidence type="ECO:0000256" key="4">
    <source>
        <dbReference type="ARBA" id="ARBA00022833"/>
    </source>
</evidence>
<feature type="disulfide bond" evidence="12">
    <location>
        <begin position="78"/>
        <end position="103"/>
    </location>
</feature>
<feature type="disulfide bond" evidence="12">
    <location>
        <begin position="46"/>
        <end position="90"/>
    </location>
</feature>
<dbReference type="InterPro" id="IPR000323">
    <property type="entry name" value="Cu2_ascorb_mOase_N"/>
</dbReference>
<dbReference type="GO" id="GO:0005576">
    <property type="term" value="C:extracellular region"/>
    <property type="evidence" value="ECO:0007669"/>
    <property type="project" value="TreeGrafter"/>
</dbReference>
<evidence type="ECO:0000259" key="14">
    <source>
        <dbReference type="Pfam" id="PF01082"/>
    </source>
</evidence>
<evidence type="ECO:0000256" key="13">
    <source>
        <dbReference type="SAM" id="SignalP"/>
    </source>
</evidence>
<keyword evidence="2 11" id="KW-0479">Metal-binding</keyword>
<comment type="cofactor">
    <cofactor evidence="11">
        <name>Cu(2+)</name>
        <dbReference type="ChEBI" id="CHEBI:29036"/>
    </cofactor>
    <text evidence="11">Binds 2 Cu(2+) ions per subunit.</text>
</comment>
<dbReference type="InterPro" id="IPR008977">
    <property type="entry name" value="PHM/PNGase_F_dom_sf"/>
</dbReference>
<evidence type="ECO:0000256" key="12">
    <source>
        <dbReference type="PIRSR" id="PIRSR600720-3"/>
    </source>
</evidence>
<dbReference type="InterPro" id="IPR036939">
    <property type="entry name" value="Cu2_ascorb_mOase_N_sf"/>
</dbReference>
<keyword evidence="5" id="KW-0560">Oxidoreductase</keyword>
<keyword evidence="9" id="KW-0325">Glycoprotein</keyword>
<evidence type="ECO:0000256" key="8">
    <source>
        <dbReference type="ARBA" id="ARBA00023157"/>
    </source>
</evidence>
<dbReference type="PRINTS" id="PR00790">
    <property type="entry name" value="PAMONOXGNASE"/>
</dbReference>
<dbReference type="GO" id="GO:0016020">
    <property type="term" value="C:membrane"/>
    <property type="evidence" value="ECO:0007669"/>
    <property type="project" value="InterPro"/>
</dbReference>
<evidence type="ECO:0000313" key="16">
    <source>
        <dbReference type="EMBL" id="GFO35718.1"/>
    </source>
</evidence>
<feature type="disulfide bond" evidence="12">
    <location>
        <begin position="197"/>
        <end position="306"/>
    </location>
</feature>
<feature type="chain" id="PRO_5043954863" description="peptidylglycine monooxygenase" evidence="13">
    <location>
        <begin position="22"/>
        <end position="350"/>
    </location>
</feature>
<evidence type="ECO:0000259" key="15">
    <source>
        <dbReference type="Pfam" id="PF03712"/>
    </source>
</evidence>
<dbReference type="Gene3D" id="2.60.120.230">
    <property type="match status" value="1"/>
</dbReference>
<keyword evidence="4" id="KW-0862">Zinc</keyword>
<feature type="binding site" evidence="11">
    <location>
        <position position="215"/>
    </location>
    <ligand>
        <name>Cu(2+)</name>
        <dbReference type="ChEBI" id="CHEBI:29036"/>
        <label>1</label>
        <note>catalytic</note>
    </ligand>
</feature>
<dbReference type="EC" id="1.14.17.3" evidence="1"/>
<evidence type="ECO:0000256" key="6">
    <source>
        <dbReference type="ARBA" id="ARBA00023008"/>
    </source>
</evidence>
<feature type="signal peptide" evidence="13">
    <location>
        <begin position="1"/>
        <end position="21"/>
    </location>
</feature>
<dbReference type="GO" id="GO:0005507">
    <property type="term" value="F:copper ion binding"/>
    <property type="evidence" value="ECO:0007669"/>
    <property type="project" value="InterPro"/>
</dbReference>
<dbReference type="InterPro" id="IPR014784">
    <property type="entry name" value="Cu2_ascorb_mOase-like_C"/>
</dbReference>
<evidence type="ECO:0000256" key="9">
    <source>
        <dbReference type="ARBA" id="ARBA00023180"/>
    </source>
</evidence>
<sequence>MHWKLTSAILATASLYVSVCTAPGKTYSLTIRMKEAIPTRPDDLQCTSIKLDPEESYIIKVDPHASKQTAHHMMVFGCEEIDNNNPIWDCHAGESSGSNNSVCRGGERQILFAWAMDATSKSLPEGVGIRVSGETKINYIVVQLHYANVFPDGVTDNSGVTLTMTHHRPPMQAGYLVLYDVGPIPPHKKAVEVDSYCKYTRKYPIYPIGFRTHSHELGYVTSGYRIRDGKWTEIGRMSPQLPQTFYEVSNPGMEIKEGDELASRCTMNSVARDEVTVMGAGHHDEMCNFYIMYATYNQDPLKTELCTQVSQMFHLTDKFPAEDIPKDISSLKGIKGFEKVLVHFHMSKPL</sequence>
<evidence type="ECO:0000256" key="7">
    <source>
        <dbReference type="ARBA" id="ARBA00023033"/>
    </source>
</evidence>
<evidence type="ECO:0000313" key="17">
    <source>
        <dbReference type="Proteomes" id="UP000735302"/>
    </source>
</evidence>
<dbReference type="Pfam" id="PF03712">
    <property type="entry name" value="Cu2_monoox_C"/>
    <property type="match status" value="1"/>
</dbReference>
<evidence type="ECO:0000256" key="10">
    <source>
        <dbReference type="ARBA" id="ARBA00048431"/>
    </source>
</evidence>
<dbReference type="PANTHER" id="PTHR10680:SF14">
    <property type="entry name" value="PEPTIDYL-GLYCINE ALPHA-AMIDATING MONOOXYGENASE"/>
    <property type="match status" value="1"/>
</dbReference>
<evidence type="ECO:0000256" key="11">
    <source>
        <dbReference type="PIRSR" id="PIRSR600720-2"/>
    </source>
</evidence>